<reference evidence="2 3" key="1">
    <citation type="journal article" date="2019" name="Nat. Ecol. Evol.">
        <title>Megaphylogeny resolves global patterns of mushroom evolution.</title>
        <authorList>
            <person name="Varga T."/>
            <person name="Krizsan K."/>
            <person name="Foldi C."/>
            <person name="Dima B."/>
            <person name="Sanchez-Garcia M."/>
            <person name="Sanchez-Ramirez S."/>
            <person name="Szollosi G.J."/>
            <person name="Szarkandi J.G."/>
            <person name="Papp V."/>
            <person name="Albert L."/>
            <person name="Andreopoulos W."/>
            <person name="Angelini C."/>
            <person name="Antonin V."/>
            <person name="Barry K.W."/>
            <person name="Bougher N.L."/>
            <person name="Buchanan P."/>
            <person name="Buyck B."/>
            <person name="Bense V."/>
            <person name="Catcheside P."/>
            <person name="Chovatia M."/>
            <person name="Cooper J."/>
            <person name="Damon W."/>
            <person name="Desjardin D."/>
            <person name="Finy P."/>
            <person name="Geml J."/>
            <person name="Haridas S."/>
            <person name="Hughes K."/>
            <person name="Justo A."/>
            <person name="Karasinski D."/>
            <person name="Kautmanova I."/>
            <person name="Kiss B."/>
            <person name="Kocsube S."/>
            <person name="Kotiranta H."/>
            <person name="LaButti K.M."/>
            <person name="Lechner B.E."/>
            <person name="Liimatainen K."/>
            <person name="Lipzen A."/>
            <person name="Lukacs Z."/>
            <person name="Mihaltcheva S."/>
            <person name="Morgado L.N."/>
            <person name="Niskanen T."/>
            <person name="Noordeloos M.E."/>
            <person name="Ohm R.A."/>
            <person name="Ortiz-Santana B."/>
            <person name="Ovrebo C."/>
            <person name="Racz N."/>
            <person name="Riley R."/>
            <person name="Savchenko A."/>
            <person name="Shiryaev A."/>
            <person name="Soop K."/>
            <person name="Spirin V."/>
            <person name="Szebenyi C."/>
            <person name="Tomsovsky M."/>
            <person name="Tulloss R.E."/>
            <person name="Uehling J."/>
            <person name="Grigoriev I.V."/>
            <person name="Vagvolgyi C."/>
            <person name="Papp T."/>
            <person name="Martin F.M."/>
            <person name="Miettinen O."/>
            <person name="Hibbett D.S."/>
            <person name="Nagy L.G."/>
        </authorList>
    </citation>
    <scope>NUCLEOTIDE SEQUENCE [LARGE SCALE GENOMIC DNA]</scope>
    <source>
        <strain evidence="2 3">CBS 962.96</strain>
    </source>
</reference>
<organism evidence="2 3">
    <name type="scientific">Dendrothele bispora (strain CBS 962.96)</name>
    <dbReference type="NCBI Taxonomy" id="1314807"/>
    <lineage>
        <taxon>Eukaryota</taxon>
        <taxon>Fungi</taxon>
        <taxon>Dikarya</taxon>
        <taxon>Basidiomycota</taxon>
        <taxon>Agaricomycotina</taxon>
        <taxon>Agaricomycetes</taxon>
        <taxon>Agaricomycetidae</taxon>
        <taxon>Agaricales</taxon>
        <taxon>Agaricales incertae sedis</taxon>
        <taxon>Dendrothele</taxon>
    </lineage>
</organism>
<evidence type="ECO:0000313" key="2">
    <source>
        <dbReference type="EMBL" id="THU98712.1"/>
    </source>
</evidence>
<dbReference type="Proteomes" id="UP000297245">
    <property type="component" value="Unassembled WGS sequence"/>
</dbReference>
<accession>A0A4S8M8N0</accession>
<proteinExistence type="predicted"/>
<evidence type="ECO:0000313" key="3">
    <source>
        <dbReference type="Proteomes" id="UP000297245"/>
    </source>
</evidence>
<dbReference type="EMBL" id="ML179131">
    <property type="protein sequence ID" value="THU98712.1"/>
    <property type="molecule type" value="Genomic_DNA"/>
</dbReference>
<keyword evidence="3" id="KW-1185">Reference proteome</keyword>
<evidence type="ECO:0000256" key="1">
    <source>
        <dbReference type="SAM" id="MobiDB-lite"/>
    </source>
</evidence>
<feature type="region of interest" description="Disordered" evidence="1">
    <location>
        <begin position="82"/>
        <end position="102"/>
    </location>
</feature>
<gene>
    <name evidence="2" type="ORF">K435DRAFT_856345</name>
</gene>
<name>A0A4S8M8N0_DENBC</name>
<sequence length="102" mass="12175">MPGDSIDPLVIFECDNCQAQIGAPLIYCRWHGIRLKVDEWVDESNHTTYSYFRIPERILVNAARLYHRRWRLRPQEIEYSDREEMPQLDEEGLDEFGNQYVG</sequence>
<dbReference type="AlphaFoldDB" id="A0A4S8M8N0"/>
<protein>
    <submittedName>
        <fullName evidence="2">Uncharacterized protein</fullName>
    </submittedName>
</protein>